<dbReference type="PANTHER" id="PTHR24201">
    <property type="entry name" value="ANK_REP_REGION DOMAIN-CONTAINING PROTEIN"/>
    <property type="match status" value="1"/>
</dbReference>
<dbReference type="GeneID" id="81458601"/>
<name>A0A9W9SSF6_9EURO</name>
<dbReference type="AlphaFoldDB" id="A0A9W9SSF6"/>
<reference evidence="4" key="1">
    <citation type="submission" date="2022-12" db="EMBL/GenBank/DDBJ databases">
        <authorList>
            <person name="Petersen C."/>
        </authorList>
    </citation>
    <scope>NUCLEOTIDE SEQUENCE</scope>
    <source>
        <strain evidence="4">IBT 3081</strain>
    </source>
</reference>
<dbReference type="SUPFAM" id="SSF48403">
    <property type="entry name" value="Ankyrin repeat"/>
    <property type="match status" value="1"/>
</dbReference>
<dbReference type="Gene3D" id="1.25.40.20">
    <property type="entry name" value="Ankyrin repeat-containing domain"/>
    <property type="match status" value="1"/>
</dbReference>
<dbReference type="RefSeq" id="XP_056583553.1">
    <property type="nucleotide sequence ID" value="XM_056719418.1"/>
</dbReference>
<protein>
    <recommendedName>
        <fullName evidence="6">F-box domain-containing protein</fullName>
    </recommendedName>
</protein>
<evidence type="ECO:0000256" key="2">
    <source>
        <dbReference type="ARBA" id="ARBA00023043"/>
    </source>
</evidence>
<dbReference type="Proteomes" id="UP001147752">
    <property type="component" value="Unassembled WGS sequence"/>
</dbReference>
<dbReference type="InterPro" id="IPR002110">
    <property type="entry name" value="Ankyrin_rpt"/>
</dbReference>
<organism evidence="4 5">
    <name type="scientific">Penicillium concentricum</name>
    <dbReference type="NCBI Taxonomy" id="293559"/>
    <lineage>
        <taxon>Eukaryota</taxon>
        <taxon>Fungi</taxon>
        <taxon>Dikarya</taxon>
        <taxon>Ascomycota</taxon>
        <taxon>Pezizomycotina</taxon>
        <taxon>Eurotiomycetes</taxon>
        <taxon>Eurotiomycetidae</taxon>
        <taxon>Eurotiales</taxon>
        <taxon>Aspergillaceae</taxon>
        <taxon>Penicillium</taxon>
    </lineage>
</organism>
<comment type="caution">
    <text evidence="4">The sequence shown here is derived from an EMBL/GenBank/DDBJ whole genome shotgun (WGS) entry which is preliminary data.</text>
</comment>
<dbReference type="SMART" id="SM00248">
    <property type="entry name" value="ANK"/>
    <property type="match status" value="4"/>
</dbReference>
<evidence type="ECO:0000256" key="3">
    <source>
        <dbReference type="PROSITE-ProRule" id="PRU00023"/>
    </source>
</evidence>
<evidence type="ECO:0000256" key="1">
    <source>
        <dbReference type="ARBA" id="ARBA00022737"/>
    </source>
</evidence>
<evidence type="ECO:0000313" key="5">
    <source>
        <dbReference type="Proteomes" id="UP001147752"/>
    </source>
</evidence>
<keyword evidence="5" id="KW-1185">Reference proteome</keyword>
<evidence type="ECO:0008006" key="6">
    <source>
        <dbReference type="Google" id="ProtNLM"/>
    </source>
</evidence>
<dbReference type="PROSITE" id="PS50088">
    <property type="entry name" value="ANK_REPEAT"/>
    <property type="match status" value="1"/>
</dbReference>
<proteinExistence type="predicted"/>
<accession>A0A9W9SSF6</accession>
<dbReference type="InterPro" id="IPR050776">
    <property type="entry name" value="Ank_Repeat/CDKN_Inhibitor"/>
</dbReference>
<evidence type="ECO:0000313" key="4">
    <source>
        <dbReference type="EMBL" id="KAJ5383777.1"/>
    </source>
</evidence>
<dbReference type="OrthoDB" id="341259at2759"/>
<keyword evidence="2 3" id="KW-0040">ANK repeat</keyword>
<dbReference type="InterPro" id="IPR036770">
    <property type="entry name" value="Ankyrin_rpt-contain_sf"/>
</dbReference>
<dbReference type="EMBL" id="JAPZBT010000001">
    <property type="protein sequence ID" value="KAJ5383777.1"/>
    <property type="molecule type" value="Genomic_DNA"/>
</dbReference>
<keyword evidence="1" id="KW-0677">Repeat</keyword>
<sequence>MSLVHLPAEIILMIESHLDSKKDLNALIRTSPHFALMFEGKLYKTNTAHQHVFVISWAAHRGLAGTIHKCLKAGAKLTLRDRFRSHLRARNAPEIMNIIPRHPRSHPLTAAAAIGSMSCVRLLLKQGVNPNLLDEYYETPMRQAAGNGHVNVVKHLLDKYPDSFTGAFKLRRPLHFAAARGHMDVLKALSSFLEQSPQQLTVKESAQIILYEGLWHRHEDVVRYALRKGADVNNESLTPTLRFAPDIRSGERPDRPRTRLVQAHKTIEKINGVKTPGWSGEISNPL</sequence>
<gene>
    <name evidence="4" type="ORF">N7517_001688</name>
</gene>
<reference evidence="4" key="2">
    <citation type="journal article" date="2023" name="IMA Fungus">
        <title>Comparative genomic study of the Penicillium genus elucidates a diverse pangenome and 15 lateral gene transfer events.</title>
        <authorList>
            <person name="Petersen C."/>
            <person name="Sorensen T."/>
            <person name="Nielsen M.R."/>
            <person name="Sondergaard T.E."/>
            <person name="Sorensen J.L."/>
            <person name="Fitzpatrick D.A."/>
            <person name="Frisvad J.C."/>
            <person name="Nielsen K.L."/>
        </authorList>
    </citation>
    <scope>NUCLEOTIDE SEQUENCE</scope>
    <source>
        <strain evidence="4">IBT 3081</strain>
    </source>
</reference>
<dbReference type="Pfam" id="PF12796">
    <property type="entry name" value="Ank_2"/>
    <property type="match status" value="1"/>
</dbReference>
<feature type="repeat" description="ANK" evidence="3">
    <location>
        <begin position="103"/>
        <end position="135"/>
    </location>
</feature>